<accession>A0AAU2A8H1</accession>
<dbReference type="AlphaFoldDB" id="A0AAU2A8H1"/>
<proteinExistence type="predicted"/>
<sequence>MTVPGLAACMTYIRTWRTARRDSGRQRHRIREQRLDVLARETAPPAAPPSWHAGWGGRVLALLWCAQFLWLVVRPAAAETARPSPGDWIFLFCSSLFATWVGCRLGMWQVTAGRSGVWIRRFWAVMFLPWQEISRVDMRRDGLLEFFDGHRQPMAGLYGPARLNRILGRPDTGQRTADTLTLMARHPRLRPSADPDRGSEADRSPCGRLWPCASSPCRT</sequence>
<gene>
    <name evidence="1" type="ORF">OHA22_32020</name>
</gene>
<organism evidence="1">
    <name type="scientific">Streptomyces sp. NBC_00093</name>
    <dbReference type="NCBI Taxonomy" id="2975649"/>
    <lineage>
        <taxon>Bacteria</taxon>
        <taxon>Bacillati</taxon>
        <taxon>Actinomycetota</taxon>
        <taxon>Actinomycetes</taxon>
        <taxon>Kitasatosporales</taxon>
        <taxon>Streptomycetaceae</taxon>
        <taxon>Streptomyces</taxon>
    </lineage>
</organism>
<name>A0AAU2A8H1_9ACTN</name>
<evidence type="ECO:0000313" key="1">
    <source>
        <dbReference type="EMBL" id="WTT19824.1"/>
    </source>
</evidence>
<reference evidence="1" key="1">
    <citation type="submission" date="2022-10" db="EMBL/GenBank/DDBJ databases">
        <title>The complete genomes of actinobacterial strains from the NBC collection.</title>
        <authorList>
            <person name="Joergensen T.S."/>
            <person name="Alvarez Arevalo M."/>
            <person name="Sterndorff E.B."/>
            <person name="Faurdal D."/>
            <person name="Vuksanovic O."/>
            <person name="Mourched A.-S."/>
            <person name="Charusanti P."/>
            <person name="Shaw S."/>
            <person name="Blin K."/>
            <person name="Weber T."/>
        </authorList>
    </citation>
    <scope>NUCLEOTIDE SEQUENCE</scope>
    <source>
        <strain evidence="1">NBC_00093</strain>
    </source>
</reference>
<protein>
    <submittedName>
        <fullName evidence="1">Uncharacterized protein</fullName>
    </submittedName>
</protein>
<dbReference type="EMBL" id="CP108222">
    <property type="protein sequence ID" value="WTT19824.1"/>
    <property type="molecule type" value="Genomic_DNA"/>
</dbReference>